<feature type="coiled-coil region" evidence="2">
    <location>
        <begin position="82"/>
        <end position="109"/>
    </location>
</feature>
<protein>
    <submittedName>
        <fullName evidence="4">DNA-binding transcriptional MerR regulator</fullName>
    </submittedName>
</protein>
<proteinExistence type="predicted"/>
<dbReference type="InterPro" id="IPR047057">
    <property type="entry name" value="MerR_fam"/>
</dbReference>
<dbReference type="GO" id="GO:0003700">
    <property type="term" value="F:DNA-binding transcription factor activity"/>
    <property type="evidence" value="ECO:0007669"/>
    <property type="project" value="InterPro"/>
</dbReference>
<dbReference type="CDD" id="cd04765">
    <property type="entry name" value="HTH_MlrA-like_sg2"/>
    <property type="match status" value="1"/>
</dbReference>
<reference evidence="4 5" key="1">
    <citation type="submission" date="2018-03" db="EMBL/GenBank/DDBJ databases">
        <title>Genomic Encyclopedia of Archaeal and Bacterial Type Strains, Phase II (KMG-II): from individual species to whole genera.</title>
        <authorList>
            <person name="Goeker M."/>
        </authorList>
    </citation>
    <scope>NUCLEOTIDE SEQUENCE [LARGE SCALE GENOMIC DNA]</scope>
    <source>
        <strain evidence="4 5">DSM 100214</strain>
    </source>
</reference>
<dbReference type="InterPro" id="IPR000551">
    <property type="entry name" value="MerR-type_HTH_dom"/>
</dbReference>
<dbReference type="SUPFAM" id="SSF46955">
    <property type="entry name" value="Putative DNA-binding domain"/>
    <property type="match status" value="1"/>
</dbReference>
<dbReference type="SMART" id="SM00422">
    <property type="entry name" value="HTH_MERR"/>
    <property type="match status" value="1"/>
</dbReference>
<dbReference type="PANTHER" id="PTHR30204:SF15">
    <property type="entry name" value="BLL5018 PROTEIN"/>
    <property type="match status" value="1"/>
</dbReference>
<dbReference type="Proteomes" id="UP000247973">
    <property type="component" value="Unassembled WGS sequence"/>
</dbReference>
<feature type="domain" description="HTH merR-type" evidence="3">
    <location>
        <begin position="11"/>
        <end position="81"/>
    </location>
</feature>
<dbReference type="EMBL" id="QICL01000001">
    <property type="protein sequence ID" value="PXV68812.1"/>
    <property type="molecule type" value="Genomic_DNA"/>
</dbReference>
<dbReference type="RefSeq" id="WP_110308801.1">
    <property type="nucleotide sequence ID" value="NZ_QICL01000001.1"/>
</dbReference>
<evidence type="ECO:0000259" key="3">
    <source>
        <dbReference type="PROSITE" id="PS50937"/>
    </source>
</evidence>
<dbReference type="GO" id="GO:0003677">
    <property type="term" value="F:DNA binding"/>
    <property type="evidence" value="ECO:0007669"/>
    <property type="project" value="UniProtKB-KW"/>
</dbReference>
<evidence type="ECO:0000313" key="5">
    <source>
        <dbReference type="Proteomes" id="UP000247973"/>
    </source>
</evidence>
<dbReference type="OrthoDB" id="9810140at2"/>
<sequence length="113" mass="13333">MIDFSNSKKLYFTIKEVAHHFGVNESLLRFWETEFKEIKPRKTPGGVRQYTREDIEAIELVYSLVKNKGLTLEGARQTLKLKKDEESRRIDLIHRLEDIKKELNELKEGLDSI</sequence>
<dbReference type="Gene3D" id="1.10.1660.10">
    <property type="match status" value="1"/>
</dbReference>
<dbReference type="InterPro" id="IPR009061">
    <property type="entry name" value="DNA-bd_dom_put_sf"/>
</dbReference>
<dbReference type="PANTHER" id="PTHR30204">
    <property type="entry name" value="REDOX-CYCLING DRUG-SENSING TRANSCRIPTIONAL ACTIVATOR SOXR"/>
    <property type="match status" value="1"/>
</dbReference>
<keyword evidence="2" id="KW-0175">Coiled coil</keyword>
<dbReference type="AlphaFoldDB" id="A0A2V3PUN4"/>
<name>A0A2V3PUN4_9BACT</name>
<keyword evidence="1 4" id="KW-0238">DNA-binding</keyword>
<evidence type="ECO:0000256" key="2">
    <source>
        <dbReference type="SAM" id="Coils"/>
    </source>
</evidence>
<dbReference type="Pfam" id="PF13411">
    <property type="entry name" value="MerR_1"/>
    <property type="match status" value="1"/>
</dbReference>
<evidence type="ECO:0000313" key="4">
    <source>
        <dbReference type="EMBL" id="PXV68812.1"/>
    </source>
</evidence>
<keyword evidence="5" id="KW-1185">Reference proteome</keyword>
<dbReference type="PROSITE" id="PS50937">
    <property type="entry name" value="HTH_MERR_2"/>
    <property type="match status" value="1"/>
</dbReference>
<gene>
    <name evidence="4" type="ORF">CLV62_10176</name>
</gene>
<organism evidence="4 5">
    <name type="scientific">Dysgonomonas alginatilytica</name>
    <dbReference type="NCBI Taxonomy" id="1605892"/>
    <lineage>
        <taxon>Bacteria</taxon>
        <taxon>Pseudomonadati</taxon>
        <taxon>Bacteroidota</taxon>
        <taxon>Bacteroidia</taxon>
        <taxon>Bacteroidales</taxon>
        <taxon>Dysgonomonadaceae</taxon>
        <taxon>Dysgonomonas</taxon>
    </lineage>
</organism>
<evidence type="ECO:0000256" key="1">
    <source>
        <dbReference type="ARBA" id="ARBA00023125"/>
    </source>
</evidence>
<accession>A0A2V3PUN4</accession>
<comment type="caution">
    <text evidence="4">The sequence shown here is derived from an EMBL/GenBank/DDBJ whole genome shotgun (WGS) entry which is preliminary data.</text>
</comment>